<feature type="modified residue" description="N6-(pyridoxal phosphate)lysine" evidence="2 3">
    <location>
        <position position="45"/>
    </location>
</feature>
<name>A0A9D0YZ37_9FIRM</name>
<evidence type="ECO:0000256" key="4">
    <source>
        <dbReference type="RuleBase" id="RU004514"/>
    </source>
</evidence>
<comment type="cofactor">
    <cofactor evidence="3">
        <name>pyridoxal 5'-phosphate</name>
        <dbReference type="ChEBI" id="CHEBI:597326"/>
    </cofactor>
</comment>
<dbReference type="SUPFAM" id="SSF51419">
    <property type="entry name" value="PLP-binding barrel"/>
    <property type="match status" value="1"/>
</dbReference>
<dbReference type="GO" id="GO:0030170">
    <property type="term" value="F:pyridoxal phosphate binding"/>
    <property type="evidence" value="ECO:0007669"/>
    <property type="project" value="UniProtKB-UniRule"/>
</dbReference>
<evidence type="ECO:0000256" key="1">
    <source>
        <dbReference type="ARBA" id="ARBA00022898"/>
    </source>
</evidence>
<dbReference type="Gene3D" id="3.20.20.10">
    <property type="entry name" value="Alanine racemase"/>
    <property type="match status" value="1"/>
</dbReference>
<comment type="similarity">
    <text evidence="2 4">Belongs to the pyridoxal phosphate-binding protein YggS/PROSC family.</text>
</comment>
<accession>A0A9D0YZ37</accession>
<organism evidence="6 7">
    <name type="scientific">Candidatus Avichristensenella intestinipullorum</name>
    <dbReference type="NCBI Taxonomy" id="2840693"/>
    <lineage>
        <taxon>Bacteria</taxon>
        <taxon>Bacillati</taxon>
        <taxon>Bacillota</taxon>
        <taxon>Clostridia</taxon>
        <taxon>Candidatus Avichristensenella</taxon>
    </lineage>
</organism>
<reference evidence="6" key="1">
    <citation type="submission" date="2020-10" db="EMBL/GenBank/DDBJ databases">
        <authorList>
            <person name="Gilroy R."/>
        </authorList>
    </citation>
    <scope>NUCLEOTIDE SEQUENCE</scope>
    <source>
        <strain evidence="6">ChiHile30-977</strain>
    </source>
</reference>
<feature type="domain" description="Alanine racemase N-terminal" evidence="5">
    <location>
        <begin position="22"/>
        <end position="236"/>
    </location>
</feature>
<dbReference type="CDD" id="cd00635">
    <property type="entry name" value="PLPDE_III_YBL036c_like"/>
    <property type="match status" value="1"/>
</dbReference>
<dbReference type="HAMAP" id="MF_02087">
    <property type="entry name" value="PLP_homeostasis"/>
    <property type="match status" value="1"/>
</dbReference>
<evidence type="ECO:0000313" key="6">
    <source>
        <dbReference type="EMBL" id="HIQ64066.1"/>
    </source>
</evidence>
<dbReference type="AlphaFoldDB" id="A0A9D0YZ37"/>
<gene>
    <name evidence="6" type="ORF">IAA66_10890</name>
</gene>
<dbReference type="PANTHER" id="PTHR10146">
    <property type="entry name" value="PROLINE SYNTHETASE CO-TRANSCRIBED BACTERIAL HOMOLOG PROTEIN"/>
    <property type="match status" value="1"/>
</dbReference>
<dbReference type="PIRSF" id="PIRSF004848">
    <property type="entry name" value="YBL036c_PLPDEIII"/>
    <property type="match status" value="1"/>
</dbReference>
<evidence type="ECO:0000259" key="5">
    <source>
        <dbReference type="Pfam" id="PF01168"/>
    </source>
</evidence>
<dbReference type="Pfam" id="PF01168">
    <property type="entry name" value="Ala_racemase_N"/>
    <property type="match status" value="1"/>
</dbReference>
<comment type="caution">
    <text evidence="6">The sequence shown here is derived from an EMBL/GenBank/DDBJ whole genome shotgun (WGS) entry which is preliminary data.</text>
</comment>
<reference evidence="6" key="2">
    <citation type="journal article" date="2021" name="PeerJ">
        <title>Extensive microbial diversity within the chicken gut microbiome revealed by metagenomics and culture.</title>
        <authorList>
            <person name="Gilroy R."/>
            <person name="Ravi A."/>
            <person name="Getino M."/>
            <person name="Pursley I."/>
            <person name="Horton D.L."/>
            <person name="Alikhan N.F."/>
            <person name="Baker D."/>
            <person name="Gharbi K."/>
            <person name="Hall N."/>
            <person name="Watson M."/>
            <person name="Adriaenssens E.M."/>
            <person name="Foster-Nyarko E."/>
            <person name="Jarju S."/>
            <person name="Secka A."/>
            <person name="Antonio M."/>
            <person name="Oren A."/>
            <person name="Chaudhuri R.R."/>
            <person name="La Ragione R."/>
            <person name="Hildebrand F."/>
            <person name="Pallen M.J."/>
        </authorList>
    </citation>
    <scope>NUCLEOTIDE SEQUENCE</scope>
    <source>
        <strain evidence="6">ChiHile30-977</strain>
    </source>
</reference>
<evidence type="ECO:0000256" key="3">
    <source>
        <dbReference type="PIRSR" id="PIRSR004848-1"/>
    </source>
</evidence>
<evidence type="ECO:0000256" key="2">
    <source>
        <dbReference type="HAMAP-Rule" id="MF_02087"/>
    </source>
</evidence>
<protein>
    <recommendedName>
        <fullName evidence="2">Pyridoxal phosphate homeostasis protein</fullName>
        <shortName evidence="2">PLP homeostasis protein</shortName>
    </recommendedName>
</protein>
<dbReference type="EMBL" id="DVFI01000151">
    <property type="protein sequence ID" value="HIQ64066.1"/>
    <property type="molecule type" value="Genomic_DNA"/>
</dbReference>
<dbReference type="Proteomes" id="UP000886819">
    <property type="component" value="Unassembled WGS sequence"/>
</dbReference>
<keyword evidence="1 2" id="KW-0663">Pyridoxal phosphate</keyword>
<dbReference type="PANTHER" id="PTHR10146:SF14">
    <property type="entry name" value="PYRIDOXAL PHOSPHATE HOMEOSTASIS PROTEIN"/>
    <property type="match status" value="1"/>
</dbReference>
<dbReference type="NCBIfam" id="TIGR00044">
    <property type="entry name" value="YggS family pyridoxal phosphate-dependent enzyme"/>
    <property type="match status" value="1"/>
</dbReference>
<dbReference type="InterPro" id="IPR011078">
    <property type="entry name" value="PyrdxlP_homeostasis"/>
</dbReference>
<dbReference type="InterPro" id="IPR001608">
    <property type="entry name" value="Ala_racemase_N"/>
</dbReference>
<proteinExistence type="inferred from homology"/>
<comment type="function">
    <text evidence="2">Pyridoxal 5'-phosphate (PLP)-binding protein, which is involved in PLP homeostasis.</text>
</comment>
<evidence type="ECO:0000313" key="7">
    <source>
        <dbReference type="Proteomes" id="UP000886819"/>
    </source>
</evidence>
<dbReference type="InterPro" id="IPR029066">
    <property type="entry name" value="PLP-binding_barrel"/>
</dbReference>
<sequence>MEKQLWQTLNADQRAIVERTCALRAELAALARDPARPPRLLPVTKTQPVERIRPLLCAGITEIGENRVQEILEKYPALGSDFSIHLIGRLQTNKIKYIIGRACFVQSLDRPELAQALDRRAQSAGICMPVLLEVNIGGEAQKAGVSPEEVEAFARTCARLPGLSVRGLMAVMPATDHPEALRPLFQAMRGLYERLRDAAIEGVRMEELSMGMSGDWRIAAQEGATVVRVGSAIFGPRSAAPGA</sequence>